<gene>
    <name evidence="2" type="ORF">NAPIS_ORF00288</name>
</gene>
<dbReference type="HOGENOM" id="CLU_2062133_0_0_1"/>
<name>T0MM96_9MICR</name>
<evidence type="ECO:0000256" key="1">
    <source>
        <dbReference type="SAM" id="Phobius"/>
    </source>
</evidence>
<evidence type="ECO:0000313" key="2">
    <source>
        <dbReference type="EMBL" id="EQB62135.1"/>
    </source>
</evidence>
<sequence length="119" mass="14181">MKYFLVVTIILGLVVLGLICIFVYIFDFDNDEEKYIDDYSSSNEVIIEYNDTSLVNHPYKDINIVDLSEYNNNEKNNVENKIKEENIQTGYTLLYKHFDHYSFITCIRKISDFSRHFKI</sequence>
<keyword evidence="1" id="KW-0812">Transmembrane</keyword>
<dbReference type="Proteomes" id="UP000053780">
    <property type="component" value="Unassembled WGS sequence"/>
</dbReference>
<feature type="transmembrane region" description="Helical" evidence="1">
    <location>
        <begin position="6"/>
        <end position="26"/>
    </location>
</feature>
<dbReference type="VEuPathDB" id="MicrosporidiaDB:NAPIS_ORF00288"/>
<proteinExistence type="predicted"/>
<protein>
    <submittedName>
        <fullName evidence="2">Uncharacterized protein</fullName>
    </submittedName>
</protein>
<accession>T0MM96</accession>
<keyword evidence="3" id="KW-1185">Reference proteome</keyword>
<reference evidence="2 3" key="1">
    <citation type="journal article" date="2013" name="BMC Genomics">
        <title>Genome sequencing and comparative genomics of honey bee microsporidia, Nosema apis reveal novel insights into host-parasite interactions.</title>
        <authorList>
            <person name="Chen Yp."/>
            <person name="Pettis J.S."/>
            <person name="Zhao Y."/>
            <person name="Liu X."/>
            <person name="Tallon L.J."/>
            <person name="Sadzewicz L.D."/>
            <person name="Li R."/>
            <person name="Zheng H."/>
            <person name="Huang S."/>
            <person name="Zhang X."/>
            <person name="Hamilton M.C."/>
            <person name="Pernal S.F."/>
            <person name="Melathopoulos A.P."/>
            <person name="Yan X."/>
            <person name="Evans J.D."/>
        </authorList>
    </citation>
    <scope>NUCLEOTIDE SEQUENCE [LARGE SCALE GENOMIC DNA]</scope>
    <source>
        <strain evidence="2 3">BRL 01</strain>
    </source>
</reference>
<dbReference type="EMBL" id="KE646984">
    <property type="protein sequence ID" value="EQB62135.1"/>
    <property type="molecule type" value="Genomic_DNA"/>
</dbReference>
<keyword evidence="1" id="KW-0472">Membrane</keyword>
<organism evidence="2 3">
    <name type="scientific">Vairimorpha apis BRL 01</name>
    <dbReference type="NCBI Taxonomy" id="1037528"/>
    <lineage>
        <taxon>Eukaryota</taxon>
        <taxon>Fungi</taxon>
        <taxon>Fungi incertae sedis</taxon>
        <taxon>Microsporidia</taxon>
        <taxon>Nosematidae</taxon>
        <taxon>Vairimorpha</taxon>
    </lineage>
</organism>
<keyword evidence="1" id="KW-1133">Transmembrane helix</keyword>
<dbReference type="AlphaFoldDB" id="T0MM96"/>
<evidence type="ECO:0000313" key="3">
    <source>
        <dbReference type="Proteomes" id="UP000053780"/>
    </source>
</evidence>